<name>A0A0G0H2N0_9BACT</name>
<sequence length="202" mass="22270">DSLINTALFFTNTSQPDNDDVSSKQKDAFYGSIELDTPNIATTAATIVVSGQSTGFDQVEFYLNNVKAHMTELDGETLFSEEIGKLIPGENKIYAVGKTSKKSSSKKTDVFTVLYKSDAPILKIERPENNTTVSKQEIEIVGSTDRDTTVHLNNMPIVVDLKGEFVTTLRLKEGDNTLNFQATDIAGNTTETMIQVRYARDD</sequence>
<proteinExistence type="predicted"/>
<dbReference type="Proteomes" id="UP000034471">
    <property type="component" value="Unassembled WGS sequence"/>
</dbReference>
<gene>
    <name evidence="1" type="ORF">US54_C0068G0011</name>
</gene>
<protein>
    <recommendedName>
        <fullName evidence="3">Bacillopeptidase F</fullName>
    </recommendedName>
</protein>
<comment type="caution">
    <text evidence="1">The sequence shown here is derived from an EMBL/GenBank/DDBJ whole genome shotgun (WGS) entry which is preliminary data.</text>
</comment>
<dbReference type="EMBL" id="LBTJ01000068">
    <property type="protein sequence ID" value="KKQ36422.1"/>
    <property type="molecule type" value="Genomic_DNA"/>
</dbReference>
<reference evidence="1 2" key="1">
    <citation type="journal article" date="2015" name="Nature">
        <title>rRNA introns, odd ribosomes, and small enigmatic genomes across a large radiation of phyla.</title>
        <authorList>
            <person name="Brown C.T."/>
            <person name="Hug L.A."/>
            <person name="Thomas B.C."/>
            <person name="Sharon I."/>
            <person name="Castelle C.J."/>
            <person name="Singh A."/>
            <person name="Wilkins M.J."/>
            <person name="Williams K.H."/>
            <person name="Banfield J.F."/>
        </authorList>
    </citation>
    <scope>NUCLEOTIDE SEQUENCE [LARGE SCALE GENOMIC DNA]</scope>
</reference>
<evidence type="ECO:0000313" key="1">
    <source>
        <dbReference type="EMBL" id="KKQ36422.1"/>
    </source>
</evidence>
<evidence type="ECO:0000313" key="2">
    <source>
        <dbReference type="Proteomes" id="UP000034471"/>
    </source>
</evidence>
<accession>A0A0G0H2N0</accession>
<dbReference type="Gene3D" id="2.60.40.10">
    <property type="entry name" value="Immunoglobulins"/>
    <property type="match status" value="1"/>
</dbReference>
<feature type="non-terminal residue" evidence="1">
    <location>
        <position position="1"/>
    </location>
</feature>
<organism evidence="1 2">
    <name type="scientific">Candidatus Roizmanbacteria bacterium GW2011_GWA2_37_7</name>
    <dbReference type="NCBI Taxonomy" id="1618481"/>
    <lineage>
        <taxon>Bacteria</taxon>
        <taxon>Candidatus Roizmaniibacteriota</taxon>
    </lineage>
</organism>
<dbReference type="Pfam" id="PF09136">
    <property type="entry name" value="Glucodextran_B"/>
    <property type="match status" value="1"/>
</dbReference>
<dbReference type="InterPro" id="IPR013783">
    <property type="entry name" value="Ig-like_fold"/>
</dbReference>
<dbReference type="AlphaFoldDB" id="A0A0G0H2N0"/>
<evidence type="ECO:0008006" key="3">
    <source>
        <dbReference type="Google" id="ProtNLM"/>
    </source>
</evidence>
<dbReference type="STRING" id="1618481.US54_C0068G0011"/>